<dbReference type="Proteomes" id="UP001488805">
    <property type="component" value="Unassembled WGS sequence"/>
</dbReference>
<dbReference type="EMBL" id="JBCEZU010000329">
    <property type="protein sequence ID" value="KAK9520708.1"/>
    <property type="molecule type" value="Genomic_DNA"/>
</dbReference>
<gene>
    <name evidence="2" type="ORF">VZT92_020579</name>
</gene>
<comment type="caution">
    <text evidence="2">The sequence shown here is derived from an EMBL/GenBank/DDBJ whole genome shotgun (WGS) entry which is preliminary data.</text>
</comment>
<evidence type="ECO:0000313" key="2">
    <source>
        <dbReference type="EMBL" id="KAK9520708.1"/>
    </source>
</evidence>
<evidence type="ECO:0000313" key="3">
    <source>
        <dbReference type="Proteomes" id="UP001488805"/>
    </source>
</evidence>
<name>A0AAW1EDV9_ZOAVI</name>
<protein>
    <submittedName>
        <fullName evidence="2">Uncharacterized protein</fullName>
    </submittedName>
</protein>
<dbReference type="AlphaFoldDB" id="A0AAW1EDV9"/>
<proteinExistence type="predicted"/>
<sequence length="67" mass="7736">MNAGREWKEKSQPHCRVTSGPVHTGASRRFWEKSSFLKKETSALLRLVLHCADGDVAFGWMTFDFHR</sequence>
<reference evidence="2 3" key="1">
    <citation type="journal article" date="2024" name="Genome Biol. Evol.">
        <title>Chromosome-level genome assembly of the viviparous eelpout Zoarces viviparus.</title>
        <authorList>
            <person name="Fuhrmann N."/>
            <person name="Brasseur M.V."/>
            <person name="Bakowski C.E."/>
            <person name="Podsiadlowski L."/>
            <person name="Prost S."/>
            <person name="Krehenwinkel H."/>
            <person name="Mayer C."/>
        </authorList>
    </citation>
    <scope>NUCLEOTIDE SEQUENCE [LARGE SCALE GENOMIC DNA]</scope>
    <source>
        <strain evidence="2">NO-MEL_2022_Ind0_liver</strain>
    </source>
</reference>
<feature type="region of interest" description="Disordered" evidence="1">
    <location>
        <begin position="1"/>
        <end position="21"/>
    </location>
</feature>
<feature type="compositionally biased region" description="Basic and acidic residues" evidence="1">
    <location>
        <begin position="1"/>
        <end position="12"/>
    </location>
</feature>
<evidence type="ECO:0000256" key="1">
    <source>
        <dbReference type="SAM" id="MobiDB-lite"/>
    </source>
</evidence>
<organism evidence="2 3">
    <name type="scientific">Zoarces viviparus</name>
    <name type="common">Viviparous eelpout</name>
    <name type="synonym">Blennius viviparus</name>
    <dbReference type="NCBI Taxonomy" id="48416"/>
    <lineage>
        <taxon>Eukaryota</taxon>
        <taxon>Metazoa</taxon>
        <taxon>Chordata</taxon>
        <taxon>Craniata</taxon>
        <taxon>Vertebrata</taxon>
        <taxon>Euteleostomi</taxon>
        <taxon>Actinopterygii</taxon>
        <taxon>Neopterygii</taxon>
        <taxon>Teleostei</taxon>
        <taxon>Neoteleostei</taxon>
        <taxon>Acanthomorphata</taxon>
        <taxon>Eupercaria</taxon>
        <taxon>Perciformes</taxon>
        <taxon>Cottioidei</taxon>
        <taxon>Zoarcales</taxon>
        <taxon>Zoarcidae</taxon>
        <taxon>Zoarcinae</taxon>
        <taxon>Zoarces</taxon>
    </lineage>
</organism>
<accession>A0AAW1EDV9</accession>
<keyword evidence="3" id="KW-1185">Reference proteome</keyword>